<dbReference type="PRINTS" id="PR00081">
    <property type="entry name" value="GDHRDH"/>
</dbReference>
<dbReference type="PROSITE" id="PS00061">
    <property type="entry name" value="ADH_SHORT"/>
    <property type="match status" value="1"/>
</dbReference>
<dbReference type="InterPro" id="IPR036291">
    <property type="entry name" value="NAD(P)-bd_dom_sf"/>
</dbReference>
<dbReference type="PANTHER" id="PTHR44196">
    <property type="entry name" value="DEHYDROGENASE/REDUCTASE SDR FAMILY MEMBER 7B"/>
    <property type="match status" value="1"/>
</dbReference>
<evidence type="ECO:0000256" key="2">
    <source>
        <dbReference type="ARBA" id="ARBA00023002"/>
    </source>
</evidence>
<evidence type="ECO:0000256" key="1">
    <source>
        <dbReference type="ARBA" id="ARBA00006484"/>
    </source>
</evidence>
<evidence type="ECO:0000313" key="4">
    <source>
        <dbReference type="Proteomes" id="UP000539372"/>
    </source>
</evidence>
<dbReference type="RefSeq" id="WP_169623647.1">
    <property type="nucleotide sequence ID" value="NZ_JABBNT010000001.1"/>
</dbReference>
<dbReference type="SUPFAM" id="SSF51735">
    <property type="entry name" value="NAD(P)-binding Rossmann-fold domains"/>
    <property type="match status" value="1"/>
</dbReference>
<protein>
    <submittedName>
        <fullName evidence="3">SDR family NAD(P)-dependent oxidoreductase</fullName>
    </submittedName>
</protein>
<comment type="caution">
    <text evidence="3">The sequence shown here is derived from an EMBL/GenBank/DDBJ whole genome shotgun (WGS) entry which is preliminary data.</text>
</comment>
<accession>A0A7Y0DXD4</accession>
<dbReference type="AlphaFoldDB" id="A0A7Y0DXD4"/>
<dbReference type="Pfam" id="PF00106">
    <property type="entry name" value="adh_short"/>
    <property type="match status" value="1"/>
</dbReference>
<reference evidence="3 4" key="1">
    <citation type="submission" date="2020-04" db="EMBL/GenBank/DDBJ databases">
        <title>Rhodospirillaceae bacterium KN72 isolated from deep sea.</title>
        <authorList>
            <person name="Zhang D.-C."/>
        </authorList>
    </citation>
    <scope>NUCLEOTIDE SEQUENCE [LARGE SCALE GENOMIC DNA]</scope>
    <source>
        <strain evidence="3 4">KN72</strain>
    </source>
</reference>
<dbReference type="InterPro" id="IPR002347">
    <property type="entry name" value="SDR_fam"/>
</dbReference>
<proteinExistence type="inferred from homology"/>
<keyword evidence="2" id="KW-0560">Oxidoreductase</keyword>
<evidence type="ECO:0000313" key="3">
    <source>
        <dbReference type="EMBL" id="NMM43364.1"/>
    </source>
</evidence>
<dbReference type="Gene3D" id="3.40.50.720">
    <property type="entry name" value="NAD(P)-binding Rossmann-like Domain"/>
    <property type="match status" value="1"/>
</dbReference>
<gene>
    <name evidence="3" type="ORF">HH303_02660</name>
</gene>
<dbReference type="GO" id="GO:0016020">
    <property type="term" value="C:membrane"/>
    <property type="evidence" value="ECO:0007669"/>
    <property type="project" value="TreeGrafter"/>
</dbReference>
<dbReference type="PANTHER" id="PTHR44196:SF1">
    <property type="entry name" value="DEHYDROGENASE_REDUCTASE SDR FAMILY MEMBER 7B"/>
    <property type="match status" value="1"/>
</dbReference>
<name>A0A7Y0DXD4_9PROT</name>
<dbReference type="Proteomes" id="UP000539372">
    <property type="component" value="Unassembled WGS sequence"/>
</dbReference>
<dbReference type="GO" id="GO:0016491">
    <property type="term" value="F:oxidoreductase activity"/>
    <property type="evidence" value="ECO:0007669"/>
    <property type="project" value="UniProtKB-KW"/>
</dbReference>
<sequence>MTDRQQVAWVTGAGKGIGRAVARKLAQDNWRVAVSARTRADLDSLAAECPAGSIEVFPVDITDRDAIFETVAAIEATMGPLALTVLNAGTHAPMQAVDFDIDAFRKLCDVNLMGNVHCLGALMPRFIERGRGTLAVVASVAGYRGLPTSAAYGATKAGLINMCEALQPDLARHGVDLKLINPGFVETPLTDRNEFPMPFLITAERAADAIVKGLKGRAFEIAFPWRFAVIMKLMRLLPNRLLFSLTRRMIPE</sequence>
<organism evidence="3 4">
    <name type="scientific">Pacificispira spongiicola</name>
    <dbReference type="NCBI Taxonomy" id="2729598"/>
    <lineage>
        <taxon>Bacteria</taxon>
        <taxon>Pseudomonadati</taxon>
        <taxon>Pseudomonadota</taxon>
        <taxon>Alphaproteobacteria</taxon>
        <taxon>Rhodospirillales</taxon>
        <taxon>Rhodospirillaceae</taxon>
        <taxon>Pacificispira</taxon>
    </lineage>
</organism>
<dbReference type="InterPro" id="IPR020904">
    <property type="entry name" value="Sc_DH/Rdtase_CS"/>
</dbReference>
<comment type="similarity">
    <text evidence="1">Belongs to the short-chain dehydrogenases/reductases (SDR) family.</text>
</comment>
<dbReference type="EMBL" id="JABBNT010000001">
    <property type="protein sequence ID" value="NMM43364.1"/>
    <property type="molecule type" value="Genomic_DNA"/>
</dbReference>
<keyword evidence="4" id="KW-1185">Reference proteome</keyword>